<dbReference type="PANTHER" id="PTHR30188">
    <property type="entry name" value="ABC TRANSPORTER PERMEASE PROTEIN-RELATED"/>
    <property type="match status" value="1"/>
</dbReference>
<dbReference type="InterPro" id="IPR030802">
    <property type="entry name" value="Permease_MalE"/>
</dbReference>
<dbReference type="PATRIC" id="fig|907348.3.peg.1207"/>
<reference evidence="2 3" key="1">
    <citation type="submission" date="2011-09" db="EMBL/GenBank/DDBJ databases">
        <title>The draft genome of Treponema saccharophilum DSM 2985.</title>
        <authorList>
            <consortium name="US DOE Joint Genome Institute (JGI-PGF)"/>
            <person name="Lucas S."/>
            <person name="Copeland A."/>
            <person name="Lapidus A."/>
            <person name="Glavina del Rio T."/>
            <person name="Dalin E."/>
            <person name="Tice H."/>
            <person name="Bruce D."/>
            <person name="Goodwin L."/>
            <person name="Pitluck S."/>
            <person name="Peters L."/>
            <person name="Kyrpides N."/>
            <person name="Mavromatis K."/>
            <person name="Ivanova N."/>
            <person name="Markowitz V."/>
            <person name="Cheng J.-F."/>
            <person name="Hugenholtz P."/>
            <person name="Woyke T."/>
            <person name="Wu D."/>
            <person name="Gronow S."/>
            <person name="Wellnitz S."/>
            <person name="Brambilla E."/>
            <person name="Klenk H.-P."/>
            <person name="Eisen J.A."/>
        </authorList>
    </citation>
    <scope>NUCLEOTIDE SEQUENCE [LARGE SCALE GENOMIC DNA]</scope>
    <source>
        <strain evidence="2 3">DSM 2985</strain>
    </source>
</reference>
<evidence type="ECO:0000313" key="3">
    <source>
        <dbReference type="Proteomes" id="UP000003571"/>
    </source>
</evidence>
<dbReference type="OrthoDB" id="9810518at2"/>
<dbReference type="STRING" id="907348.TresaDRAFT_1428"/>
<gene>
    <name evidence="2" type="ORF">TresaDRAFT_1428</name>
</gene>
<sequence>MMGAGDAFGFFVAKLGAKVSAFFSAVPYILGYIGRTFLSSFAFVKREKAARKILIMQLLFTFIEALPIVVILSVSLGSAIFLVGYELLLSLGQSSMIYQILLVVVVRELGPLLVAFVVTARSATAIATELGGMVTSHQVESYISVGVDPIDYLVAPRFLGVTLSVFFLGLYFSLCGIVGPAVVAKFVNPTIANGYFTGLLKHLSLMMIATSVIKSIVFGMVISITATYYGFNVERASTEIPVAGIQAVSKSFVGIIVADVIITIIPSLL</sequence>
<evidence type="ECO:0000313" key="2">
    <source>
        <dbReference type="EMBL" id="EIC02092.1"/>
    </source>
</evidence>
<dbReference type="RefSeq" id="WP_002703778.1">
    <property type="nucleotide sequence ID" value="NZ_AGRW01000043.1"/>
</dbReference>
<feature type="transmembrane region" description="Helical" evidence="1">
    <location>
        <begin position="20"/>
        <end position="38"/>
    </location>
</feature>
<keyword evidence="1" id="KW-0812">Transmembrane</keyword>
<dbReference type="GO" id="GO:0005548">
    <property type="term" value="F:phospholipid transporter activity"/>
    <property type="evidence" value="ECO:0007669"/>
    <property type="project" value="TreeGrafter"/>
</dbReference>
<dbReference type="EMBL" id="AGRW01000043">
    <property type="protein sequence ID" value="EIC02092.1"/>
    <property type="molecule type" value="Genomic_DNA"/>
</dbReference>
<dbReference type="eggNOG" id="COG0767">
    <property type="taxonomic scope" value="Bacteria"/>
</dbReference>
<feature type="transmembrane region" description="Helical" evidence="1">
    <location>
        <begin position="158"/>
        <end position="183"/>
    </location>
</feature>
<keyword evidence="3" id="KW-1185">Reference proteome</keyword>
<proteinExistence type="predicted"/>
<protein>
    <recommendedName>
        <fullName evidence="4">ABC transporter permease</fullName>
    </recommendedName>
</protein>
<organism evidence="2 3">
    <name type="scientific">Treponema saccharophilum DSM 2985</name>
    <dbReference type="NCBI Taxonomy" id="907348"/>
    <lineage>
        <taxon>Bacteria</taxon>
        <taxon>Pseudomonadati</taxon>
        <taxon>Spirochaetota</taxon>
        <taxon>Spirochaetia</taxon>
        <taxon>Spirochaetales</taxon>
        <taxon>Treponemataceae</taxon>
        <taxon>Treponema</taxon>
    </lineage>
</organism>
<keyword evidence="1" id="KW-0472">Membrane</keyword>
<accession>H7EK05</accession>
<feature type="transmembrane region" description="Helical" evidence="1">
    <location>
        <begin position="96"/>
        <end position="118"/>
    </location>
</feature>
<comment type="caution">
    <text evidence="2">The sequence shown here is derived from an EMBL/GenBank/DDBJ whole genome shotgun (WGS) entry which is preliminary data.</text>
</comment>
<name>H7EK05_9SPIR</name>
<feature type="transmembrane region" description="Helical" evidence="1">
    <location>
        <begin position="58"/>
        <end position="84"/>
    </location>
</feature>
<dbReference type="PANTHER" id="PTHR30188:SF4">
    <property type="entry name" value="PROTEIN TRIGALACTOSYLDIACYLGLYCEROL 1, CHLOROPLASTIC"/>
    <property type="match status" value="1"/>
</dbReference>
<feature type="transmembrane region" description="Helical" evidence="1">
    <location>
        <begin position="203"/>
        <end position="231"/>
    </location>
</feature>
<dbReference type="Proteomes" id="UP000003571">
    <property type="component" value="Unassembled WGS sequence"/>
</dbReference>
<dbReference type="GO" id="GO:0043190">
    <property type="term" value="C:ATP-binding cassette (ABC) transporter complex"/>
    <property type="evidence" value="ECO:0007669"/>
    <property type="project" value="InterPro"/>
</dbReference>
<dbReference type="Pfam" id="PF02405">
    <property type="entry name" value="MlaE"/>
    <property type="match status" value="1"/>
</dbReference>
<keyword evidence="1" id="KW-1133">Transmembrane helix</keyword>
<evidence type="ECO:0000256" key="1">
    <source>
        <dbReference type="SAM" id="Phobius"/>
    </source>
</evidence>
<evidence type="ECO:0008006" key="4">
    <source>
        <dbReference type="Google" id="ProtNLM"/>
    </source>
</evidence>
<dbReference type="AlphaFoldDB" id="H7EK05"/>